<comment type="caution">
    <text evidence="10">The sequence shown here is derived from an EMBL/GenBank/DDBJ whole genome shotgun (WGS) entry which is preliminary data.</text>
</comment>
<evidence type="ECO:0000256" key="8">
    <source>
        <dbReference type="RuleBase" id="RU367148"/>
    </source>
</evidence>
<name>A0A2V1ARC0_9ASCO</name>
<evidence type="ECO:0000256" key="2">
    <source>
        <dbReference type="ARBA" id="ARBA00010028"/>
    </source>
</evidence>
<keyword evidence="6 8" id="KW-0508">mRNA splicing</keyword>
<evidence type="ECO:0000313" key="10">
    <source>
        <dbReference type="EMBL" id="PVH20284.1"/>
    </source>
</evidence>
<dbReference type="STRING" id="45357.A0A2V1ARC0"/>
<keyword evidence="4 8" id="KW-0507">mRNA processing</keyword>
<dbReference type="OrthoDB" id="199717at2759"/>
<comment type="subcellular location">
    <subcellularLocation>
        <location evidence="1 8">Nucleus</location>
    </subcellularLocation>
</comment>
<comment type="subunit">
    <text evidence="8">May be part of a spliceosome complex.</text>
</comment>
<evidence type="ECO:0000256" key="7">
    <source>
        <dbReference type="ARBA" id="ARBA00023242"/>
    </source>
</evidence>
<feature type="compositionally biased region" description="Basic and acidic residues" evidence="9">
    <location>
        <begin position="106"/>
        <end position="134"/>
    </location>
</feature>
<keyword evidence="5 8" id="KW-0747">Spliceosome</keyword>
<dbReference type="GeneID" id="37007401"/>
<evidence type="ECO:0000256" key="6">
    <source>
        <dbReference type="ARBA" id="ARBA00023187"/>
    </source>
</evidence>
<sequence length="166" mass="19438">MDVSTELKDRVASFREKKEAAIRANAKAVAEDLKKQRDRAHQREEIEDTEKTEKKKNDSEYTLQEWKEWTEKKANKGKQASGGYKNLEELAHSTYEREVANMEVDKEKYAKSKEGEGKEDVDALVRGLEEASERRLKRRRTGTAESNSINEKNRQFNMKLEREQKK</sequence>
<dbReference type="AlphaFoldDB" id="A0A2V1ARC0"/>
<dbReference type="Pfam" id="PF08231">
    <property type="entry name" value="SYF2"/>
    <property type="match status" value="1"/>
</dbReference>
<keyword evidence="7 8" id="KW-0539">Nucleus</keyword>
<dbReference type="EMBL" id="PKFO01000003">
    <property type="protein sequence ID" value="PVH20284.1"/>
    <property type="molecule type" value="Genomic_DNA"/>
</dbReference>
<feature type="compositionally biased region" description="Basic and acidic residues" evidence="9">
    <location>
        <begin position="151"/>
        <end position="166"/>
    </location>
</feature>
<organism evidence="10 11">
    <name type="scientific">Candidozyma haemuli</name>
    <dbReference type="NCBI Taxonomy" id="45357"/>
    <lineage>
        <taxon>Eukaryota</taxon>
        <taxon>Fungi</taxon>
        <taxon>Dikarya</taxon>
        <taxon>Ascomycota</taxon>
        <taxon>Saccharomycotina</taxon>
        <taxon>Pichiomycetes</taxon>
        <taxon>Metschnikowiaceae</taxon>
        <taxon>Candidozyma</taxon>
    </lineage>
</organism>
<feature type="region of interest" description="Disordered" evidence="9">
    <location>
        <begin position="106"/>
        <end position="166"/>
    </location>
</feature>
<evidence type="ECO:0000256" key="5">
    <source>
        <dbReference type="ARBA" id="ARBA00022728"/>
    </source>
</evidence>
<evidence type="ECO:0000256" key="3">
    <source>
        <dbReference type="ARBA" id="ARBA00014745"/>
    </source>
</evidence>
<evidence type="ECO:0000256" key="1">
    <source>
        <dbReference type="ARBA" id="ARBA00004123"/>
    </source>
</evidence>
<gene>
    <name evidence="10" type="ORF">CXQ85_002070</name>
</gene>
<dbReference type="VEuPathDB" id="FungiDB:CXQ85_002070"/>
<evidence type="ECO:0000313" key="11">
    <source>
        <dbReference type="Proteomes" id="UP000244309"/>
    </source>
</evidence>
<comment type="similarity">
    <text evidence="2 8">Belongs to the SYF2 family.</text>
</comment>
<evidence type="ECO:0000256" key="9">
    <source>
        <dbReference type="SAM" id="MobiDB-lite"/>
    </source>
</evidence>
<dbReference type="GO" id="GO:0005681">
    <property type="term" value="C:spliceosomal complex"/>
    <property type="evidence" value="ECO:0007669"/>
    <property type="project" value="UniProtKB-KW"/>
</dbReference>
<feature type="region of interest" description="Disordered" evidence="9">
    <location>
        <begin position="28"/>
        <end position="61"/>
    </location>
</feature>
<evidence type="ECO:0000256" key="4">
    <source>
        <dbReference type="ARBA" id="ARBA00022664"/>
    </source>
</evidence>
<accession>A0A2V1ARC0</accession>
<feature type="compositionally biased region" description="Basic and acidic residues" evidence="9">
    <location>
        <begin position="29"/>
        <end position="61"/>
    </location>
</feature>
<dbReference type="Proteomes" id="UP000244309">
    <property type="component" value="Unassembled WGS sequence"/>
</dbReference>
<dbReference type="RefSeq" id="XP_025341224.1">
    <property type="nucleotide sequence ID" value="XM_025485759.1"/>
</dbReference>
<reference evidence="10 11" key="1">
    <citation type="submission" date="2017-12" db="EMBL/GenBank/DDBJ databases">
        <title>Genome Sequence of a Multidrug-Resistant Candida haemulonii Isolate from a Patient with Chronic Leg Ulcers in Israel.</title>
        <authorList>
            <person name="Chow N.A."/>
            <person name="Gade L."/>
            <person name="Batra D."/>
            <person name="Rowe L.A."/>
            <person name="Ben-Ami R."/>
            <person name="Loparev V.N."/>
            <person name="Litvintseva A.P."/>
        </authorList>
    </citation>
    <scope>NUCLEOTIDE SEQUENCE [LARGE SCALE GENOMIC DNA]</scope>
    <source>
        <strain evidence="10 11">B11899</strain>
    </source>
</reference>
<keyword evidence="11" id="KW-1185">Reference proteome</keyword>
<protein>
    <recommendedName>
        <fullName evidence="3 8">Pre-mRNA-splicing factor SYF2</fullName>
    </recommendedName>
</protein>
<comment type="function">
    <text evidence="8">Involved in pre-mRNA splicing.</text>
</comment>
<proteinExistence type="inferred from homology"/>
<dbReference type="GO" id="GO:0000398">
    <property type="term" value="P:mRNA splicing, via spliceosome"/>
    <property type="evidence" value="ECO:0007669"/>
    <property type="project" value="UniProtKB-UniRule"/>
</dbReference>
<dbReference type="InterPro" id="IPR013260">
    <property type="entry name" value="mRNA_splic_SYF2"/>
</dbReference>